<dbReference type="InterPro" id="IPR036322">
    <property type="entry name" value="WD40_repeat_dom_sf"/>
</dbReference>
<evidence type="ECO:0000256" key="1">
    <source>
        <dbReference type="ARBA" id="ARBA00009728"/>
    </source>
</evidence>
<dbReference type="InterPro" id="IPR019775">
    <property type="entry name" value="WD40_repeat_CS"/>
</dbReference>
<dbReference type="Gene3D" id="2.130.10.10">
    <property type="entry name" value="YVTN repeat-like/Quinoprotein amine dehydrogenase"/>
    <property type="match status" value="1"/>
</dbReference>
<dbReference type="Pfam" id="PF00400">
    <property type="entry name" value="WD40"/>
    <property type="match status" value="2"/>
</dbReference>
<accession>A0A8C4SFE9</accession>
<dbReference type="Ensembl" id="ENSECRT00000016320.1">
    <property type="protein sequence ID" value="ENSECRP00000016034.1"/>
    <property type="gene ID" value="ENSECRG00000010697.1"/>
</dbReference>
<evidence type="ECO:0000313" key="6">
    <source>
        <dbReference type="Proteomes" id="UP000694620"/>
    </source>
</evidence>
<organism evidence="5 6">
    <name type="scientific">Erpetoichthys calabaricus</name>
    <name type="common">Rope fish</name>
    <name type="synonym">Calamoichthys calabaricus</name>
    <dbReference type="NCBI Taxonomy" id="27687"/>
    <lineage>
        <taxon>Eukaryota</taxon>
        <taxon>Metazoa</taxon>
        <taxon>Chordata</taxon>
        <taxon>Craniata</taxon>
        <taxon>Vertebrata</taxon>
        <taxon>Euteleostomi</taxon>
        <taxon>Actinopterygii</taxon>
        <taxon>Polypteriformes</taxon>
        <taxon>Polypteridae</taxon>
        <taxon>Erpetoichthys</taxon>
    </lineage>
</organism>
<dbReference type="Proteomes" id="UP000694620">
    <property type="component" value="Chromosome 12"/>
</dbReference>
<name>A0A8C4SFE9_ERPCA</name>
<keyword evidence="6" id="KW-1185">Reference proteome</keyword>
<dbReference type="PROSITE" id="PS00678">
    <property type="entry name" value="WD_REPEATS_1"/>
    <property type="match status" value="1"/>
</dbReference>
<dbReference type="PANTHER" id="PTHR44411:SF1">
    <property type="entry name" value="THO COMPLEX SUBUNIT 6 HOMOLOG"/>
    <property type="match status" value="1"/>
</dbReference>
<reference evidence="5" key="2">
    <citation type="submission" date="2025-08" db="UniProtKB">
        <authorList>
            <consortium name="Ensembl"/>
        </authorList>
    </citation>
    <scope>IDENTIFICATION</scope>
</reference>
<reference evidence="5" key="1">
    <citation type="submission" date="2021-06" db="EMBL/GenBank/DDBJ databases">
        <authorList>
            <consortium name="Wellcome Sanger Institute Data Sharing"/>
        </authorList>
    </citation>
    <scope>NUCLEOTIDE SEQUENCE [LARGE SCALE GENOMIC DNA]</scope>
</reference>
<dbReference type="RefSeq" id="XP_028670754.1">
    <property type="nucleotide sequence ID" value="XM_028814921.2"/>
</dbReference>
<dbReference type="GO" id="GO:0000347">
    <property type="term" value="C:THO complex"/>
    <property type="evidence" value="ECO:0007669"/>
    <property type="project" value="TreeGrafter"/>
</dbReference>
<dbReference type="GO" id="GO:0006406">
    <property type="term" value="P:mRNA export from nucleus"/>
    <property type="evidence" value="ECO:0007669"/>
    <property type="project" value="TreeGrafter"/>
</dbReference>
<reference evidence="5" key="3">
    <citation type="submission" date="2025-09" db="UniProtKB">
        <authorList>
            <consortium name="Ensembl"/>
        </authorList>
    </citation>
    <scope>IDENTIFICATION</scope>
</reference>
<keyword evidence="2 4" id="KW-0853">WD repeat</keyword>
<dbReference type="InterPro" id="IPR001680">
    <property type="entry name" value="WD40_rpt"/>
</dbReference>
<gene>
    <name evidence="5" type="primary">THOC6</name>
    <name evidence="5" type="synonym">thoc6</name>
</gene>
<sequence length="332" mass="36378">MGPVEFDPERPLQVLHMTIFSQSFSPCGRFLAAGNNYGEIAIFSLCAALSADATENSQKPIVTFKAHDGPVFSLLSTDTQLLSSGNGEVRAWNWAELVKKGCKAVWCNKPPYSTSLEMPEINSMLLNPKDGSLLLGCGDNNIHIMDLESGMFKGVLKGHKDYVHCLALRDSAGECLSGGEDGAVRIWDLKTCSLVQAIEVFKYPECARPQYGKWISCLATDSDWMLCGGGPSMSLWHLRSVTPTTIFPVPGCQRDALFYQDLIMSIGDSPFVSHCQLNGDIRARIPCTPPNLYSLQLNENSPEHRVLAVSGSSSKIDVFTNFGYRAFSLSFT</sequence>
<feature type="repeat" description="WD" evidence="4">
    <location>
        <begin position="156"/>
        <end position="197"/>
    </location>
</feature>
<proteinExistence type="inferred from homology"/>
<dbReference type="GeneID" id="114661742"/>
<protein>
    <submittedName>
        <fullName evidence="5">THO complex 6</fullName>
    </submittedName>
</protein>
<dbReference type="SUPFAM" id="SSF50978">
    <property type="entry name" value="WD40 repeat-like"/>
    <property type="match status" value="1"/>
</dbReference>
<evidence type="ECO:0000256" key="2">
    <source>
        <dbReference type="ARBA" id="ARBA00022574"/>
    </source>
</evidence>
<evidence type="ECO:0000313" key="5">
    <source>
        <dbReference type="Ensembl" id="ENSECRP00000016034.1"/>
    </source>
</evidence>
<dbReference type="InterPro" id="IPR042626">
    <property type="entry name" value="THOC6"/>
</dbReference>
<dbReference type="GO" id="GO:0000346">
    <property type="term" value="C:transcription export complex"/>
    <property type="evidence" value="ECO:0007669"/>
    <property type="project" value="TreeGrafter"/>
</dbReference>
<evidence type="ECO:0000256" key="3">
    <source>
        <dbReference type="ARBA" id="ARBA00022737"/>
    </source>
</evidence>
<dbReference type="PANTHER" id="PTHR44411">
    <property type="entry name" value="THO COMPLEX SUBUNIT 6 HOMOLOG"/>
    <property type="match status" value="1"/>
</dbReference>
<dbReference type="GeneTree" id="ENSGT00390000015278"/>
<dbReference type="PROSITE" id="PS50294">
    <property type="entry name" value="WD_REPEATS_REGION"/>
    <property type="match status" value="1"/>
</dbReference>
<comment type="similarity">
    <text evidence="1">Belongs to the WD repeat THOC6 family.</text>
</comment>
<dbReference type="AlphaFoldDB" id="A0A8C4SFE9"/>
<dbReference type="PROSITE" id="PS50082">
    <property type="entry name" value="WD_REPEATS_2"/>
    <property type="match status" value="1"/>
</dbReference>
<dbReference type="SMART" id="SM00320">
    <property type="entry name" value="WD40"/>
    <property type="match status" value="4"/>
</dbReference>
<dbReference type="InterPro" id="IPR015943">
    <property type="entry name" value="WD40/YVTN_repeat-like_dom_sf"/>
</dbReference>
<evidence type="ECO:0000256" key="4">
    <source>
        <dbReference type="PROSITE-ProRule" id="PRU00221"/>
    </source>
</evidence>
<dbReference type="OrthoDB" id="273067at2759"/>
<dbReference type="CTD" id="79228"/>
<keyword evidence="3" id="KW-0677">Repeat</keyword>